<dbReference type="GO" id="GO:0009251">
    <property type="term" value="P:glucan catabolic process"/>
    <property type="evidence" value="ECO:0007669"/>
    <property type="project" value="TreeGrafter"/>
</dbReference>
<dbReference type="EMBL" id="CAMXCT030002767">
    <property type="protein sequence ID" value="CAL4787592.1"/>
    <property type="molecule type" value="Genomic_DNA"/>
</dbReference>
<keyword evidence="9" id="KW-1185">Reference proteome</keyword>
<keyword evidence="1" id="KW-0378">Hydrolase</keyword>
<protein>
    <recommendedName>
        <fullName evidence="6">glucan 1,3-beta-glucosidase</fullName>
        <ecNumber evidence="6">3.2.1.58</ecNumber>
    </recommendedName>
</protein>
<dbReference type="GO" id="GO:0005576">
    <property type="term" value="C:extracellular region"/>
    <property type="evidence" value="ECO:0007669"/>
    <property type="project" value="TreeGrafter"/>
</dbReference>
<evidence type="ECO:0000256" key="4">
    <source>
        <dbReference type="ARBA" id="ARBA00023316"/>
    </source>
</evidence>
<dbReference type="InterPro" id="IPR050386">
    <property type="entry name" value="Glycosyl_hydrolase_5"/>
</dbReference>
<name>A0A9P1G770_9DINO</name>
<dbReference type="EC" id="3.2.1.58" evidence="6"/>
<dbReference type="SUPFAM" id="SSF51445">
    <property type="entry name" value="(Trans)glycosidases"/>
    <property type="match status" value="1"/>
</dbReference>
<keyword evidence="3" id="KW-0326">Glycosidase</keyword>
<sequence length="542" mass="60157">MVEEQQELVSLQKCLEGIESDSDEQSASDQVGPVRHWKWMKWIAVTSMAFGSIYGFSKCFHQRLVKGTAIDDVTGLYEMPPGAGVNLGGWLVLEDWFFSGSSGSFVMSQGVGQGQCLPPLLPHSDEPWPSEGVLAYRLNATKGKDQTLKIFEAHRREFLADDDLQKIAESGISVIRLPLTWAAFADALAPLSPVYASFDPDEETALVPDPFYVDKIALATIPRKILVDFLHKASKHGLTVIFDLHAFPGGAQDGTYNTVWPNRPVFWSEKTQISKDPADPVPLSTVGRWVVQALIKWVEALDPETQKAVHGLTLMNEPAHTNAWSHFAEEQNVLTWLSETSGDFRTSSLPAANVKLYVNLIETAFSAFEHSAVPWFLQTFTKEEQKTWAVADVHWYVAWSSGDCDGRSVEGGGFHCAAPMPQVKEKLHLCASSASQRLRHLFGDAQVSVTEFSAGTFHKARYACHDSQLLRAFIEEQVTSFRSETASNHFFGRGRCHLVRTLRPVGVSSICSAWKIQNLASNVIQNRAMRTCIFDVGCLAHQ</sequence>
<reference evidence="8 9" key="2">
    <citation type="submission" date="2024-05" db="EMBL/GenBank/DDBJ databases">
        <authorList>
            <person name="Chen Y."/>
            <person name="Shah S."/>
            <person name="Dougan E. K."/>
            <person name="Thang M."/>
            <person name="Chan C."/>
        </authorList>
    </citation>
    <scope>NUCLEOTIDE SEQUENCE [LARGE SCALE GENOMIC DNA]</scope>
</reference>
<evidence type="ECO:0000256" key="5">
    <source>
        <dbReference type="ARBA" id="ARBA00036824"/>
    </source>
</evidence>
<evidence type="ECO:0000313" key="9">
    <source>
        <dbReference type="Proteomes" id="UP001152797"/>
    </source>
</evidence>
<dbReference type="Proteomes" id="UP001152797">
    <property type="component" value="Unassembled WGS sequence"/>
</dbReference>
<evidence type="ECO:0000256" key="1">
    <source>
        <dbReference type="ARBA" id="ARBA00022801"/>
    </source>
</evidence>
<dbReference type="PANTHER" id="PTHR31297:SF34">
    <property type="entry name" value="GLUCAN 1,3-BETA-GLUCOSIDASE 2"/>
    <property type="match status" value="1"/>
</dbReference>
<evidence type="ECO:0000313" key="7">
    <source>
        <dbReference type="EMBL" id="CAI4000280.1"/>
    </source>
</evidence>
<reference evidence="7" key="1">
    <citation type="submission" date="2022-10" db="EMBL/GenBank/DDBJ databases">
        <authorList>
            <person name="Chen Y."/>
            <person name="Dougan E. K."/>
            <person name="Chan C."/>
            <person name="Rhodes N."/>
            <person name="Thang M."/>
        </authorList>
    </citation>
    <scope>NUCLEOTIDE SEQUENCE</scope>
</reference>
<dbReference type="InterPro" id="IPR017853">
    <property type="entry name" value="GH"/>
</dbReference>
<evidence type="ECO:0000256" key="2">
    <source>
        <dbReference type="ARBA" id="ARBA00023180"/>
    </source>
</evidence>
<evidence type="ECO:0000256" key="3">
    <source>
        <dbReference type="ARBA" id="ARBA00023295"/>
    </source>
</evidence>
<dbReference type="Gene3D" id="3.20.20.80">
    <property type="entry name" value="Glycosidases"/>
    <property type="match status" value="1"/>
</dbReference>
<evidence type="ECO:0000313" key="8">
    <source>
        <dbReference type="EMBL" id="CAL4787592.1"/>
    </source>
</evidence>
<organism evidence="7">
    <name type="scientific">Cladocopium goreaui</name>
    <dbReference type="NCBI Taxonomy" id="2562237"/>
    <lineage>
        <taxon>Eukaryota</taxon>
        <taxon>Sar</taxon>
        <taxon>Alveolata</taxon>
        <taxon>Dinophyceae</taxon>
        <taxon>Suessiales</taxon>
        <taxon>Symbiodiniaceae</taxon>
        <taxon>Cladocopium</taxon>
    </lineage>
</organism>
<dbReference type="GO" id="GO:0004338">
    <property type="term" value="F:glucan exo-1,3-beta-glucosidase activity"/>
    <property type="evidence" value="ECO:0007669"/>
    <property type="project" value="UniProtKB-EC"/>
</dbReference>
<dbReference type="OrthoDB" id="62120at2759"/>
<gene>
    <name evidence="7" type="ORF">C1SCF055_LOCUS26408</name>
</gene>
<dbReference type="PANTHER" id="PTHR31297">
    <property type="entry name" value="GLUCAN ENDO-1,6-BETA-GLUCOSIDASE B"/>
    <property type="match status" value="1"/>
</dbReference>
<proteinExistence type="predicted"/>
<keyword evidence="4" id="KW-0961">Cell wall biogenesis/degradation</keyword>
<dbReference type="EMBL" id="CAMXCT020002767">
    <property type="protein sequence ID" value="CAL1153655.1"/>
    <property type="molecule type" value="Genomic_DNA"/>
</dbReference>
<evidence type="ECO:0000256" key="6">
    <source>
        <dbReference type="ARBA" id="ARBA00038929"/>
    </source>
</evidence>
<accession>A0A9P1G770</accession>
<dbReference type="EMBL" id="CAMXCT010002767">
    <property type="protein sequence ID" value="CAI4000280.1"/>
    <property type="molecule type" value="Genomic_DNA"/>
</dbReference>
<dbReference type="GO" id="GO:0009986">
    <property type="term" value="C:cell surface"/>
    <property type="evidence" value="ECO:0007669"/>
    <property type="project" value="TreeGrafter"/>
</dbReference>
<comment type="caution">
    <text evidence="7">The sequence shown here is derived from an EMBL/GenBank/DDBJ whole genome shotgun (WGS) entry which is preliminary data.</text>
</comment>
<comment type="catalytic activity">
    <reaction evidence="5">
        <text>Successive hydrolysis of beta-D-glucose units from the non-reducing ends of (1-&gt;3)-beta-D-glucans, releasing alpha-glucose.</text>
        <dbReference type="EC" id="3.2.1.58"/>
    </reaction>
</comment>
<dbReference type="GO" id="GO:0071555">
    <property type="term" value="P:cell wall organization"/>
    <property type="evidence" value="ECO:0007669"/>
    <property type="project" value="UniProtKB-KW"/>
</dbReference>
<keyword evidence="2" id="KW-0325">Glycoprotein</keyword>
<dbReference type="AlphaFoldDB" id="A0A9P1G770"/>